<dbReference type="GO" id="GO:0033499">
    <property type="term" value="P:galactose catabolic process via UDP-galactose, Leloir pathway"/>
    <property type="evidence" value="ECO:0007669"/>
    <property type="project" value="TreeGrafter"/>
</dbReference>
<comment type="cofactor">
    <cofactor evidence="15">
        <name>Zn(2+)</name>
        <dbReference type="ChEBI" id="CHEBI:29105"/>
    </cofactor>
    <text evidence="15">Binds 1 zinc ion per subunit.</text>
</comment>
<feature type="binding site" evidence="15">
    <location>
        <position position="57"/>
    </location>
    <ligand>
        <name>Zn(2+)</name>
        <dbReference type="ChEBI" id="CHEBI:29105"/>
    </ligand>
</feature>
<feature type="binding site" description="in other chain" evidence="14">
    <location>
        <begin position="163"/>
        <end position="165"/>
    </location>
    <ligand>
        <name>UDP-alpha-D-glucose</name>
        <dbReference type="ChEBI" id="CHEBI:58885"/>
        <note>ligand shared between dimeric partners</note>
    </ligand>
</feature>
<dbReference type="EC" id="2.7.7.12" evidence="4 12"/>
<dbReference type="GO" id="GO:0008108">
    <property type="term" value="F:UDP-glucose:hexose-1-phosphate uridylyltransferase activity"/>
    <property type="evidence" value="ECO:0007669"/>
    <property type="project" value="UniProtKB-UniRule"/>
</dbReference>
<feature type="active site" description="Tele-UMP-histidine intermediate" evidence="13">
    <location>
        <position position="170"/>
    </location>
</feature>
<keyword evidence="9 15" id="KW-0862">Zinc</keyword>
<feature type="binding site" evidence="15">
    <location>
        <position position="168"/>
    </location>
    <ligand>
        <name>Zn(2+)</name>
        <dbReference type="ChEBI" id="CHEBI:29105"/>
    </ligand>
</feature>
<dbReference type="EMBL" id="BSEC01000001">
    <property type="protein sequence ID" value="GLI92032.1"/>
    <property type="molecule type" value="Genomic_DNA"/>
</dbReference>
<evidence type="ECO:0000256" key="14">
    <source>
        <dbReference type="PIRSR" id="PIRSR000808-2"/>
    </source>
</evidence>
<feature type="binding site" evidence="14">
    <location>
        <begin position="30"/>
        <end position="33"/>
    </location>
    <ligand>
        <name>UDP-alpha-D-glucose</name>
        <dbReference type="ChEBI" id="CHEBI:58885"/>
        <note>ligand shared between dimeric partners</note>
    </ligand>
</feature>
<comment type="catalytic activity">
    <reaction evidence="1 17">
        <text>alpha-D-galactose 1-phosphate + UDP-alpha-D-glucose = alpha-D-glucose 1-phosphate + UDP-alpha-D-galactose</text>
        <dbReference type="Rhea" id="RHEA:13989"/>
        <dbReference type="ChEBI" id="CHEBI:58336"/>
        <dbReference type="ChEBI" id="CHEBI:58601"/>
        <dbReference type="ChEBI" id="CHEBI:58885"/>
        <dbReference type="ChEBI" id="CHEBI:66914"/>
        <dbReference type="EC" id="2.7.7.12"/>
    </reaction>
</comment>
<dbReference type="InterPro" id="IPR019779">
    <property type="entry name" value="GalP_UDPtransf1_His-AS"/>
</dbReference>
<evidence type="ECO:0000256" key="2">
    <source>
        <dbReference type="ARBA" id="ARBA00004947"/>
    </source>
</evidence>
<dbReference type="Pfam" id="PF02744">
    <property type="entry name" value="GalP_UDP_tr_C"/>
    <property type="match status" value="1"/>
</dbReference>
<dbReference type="Proteomes" id="UP001144323">
    <property type="component" value="Unassembled WGS sequence"/>
</dbReference>
<evidence type="ECO:0000256" key="1">
    <source>
        <dbReference type="ARBA" id="ARBA00001107"/>
    </source>
</evidence>
<feature type="binding site" evidence="16">
    <location>
        <position position="302"/>
    </location>
    <ligand>
        <name>Fe cation</name>
        <dbReference type="ChEBI" id="CHEBI:24875"/>
    </ligand>
</feature>
<keyword evidence="16" id="KW-0408">Iron</keyword>
<feature type="binding site" evidence="16">
    <location>
        <position position="285"/>
    </location>
    <ligand>
        <name>Fe cation</name>
        <dbReference type="ChEBI" id="CHEBI:24875"/>
    </ligand>
</feature>
<dbReference type="NCBIfam" id="NF008724">
    <property type="entry name" value="PRK11720.1"/>
    <property type="match status" value="1"/>
</dbReference>
<comment type="similarity">
    <text evidence="3 17">Belongs to the galactose-1-phosphate uridylyltransferase type 1 family.</text>
</comment>
<evidence type="ECO:0000256" key="8">
    <source>
        <dbReference type="ARBA" id="ARBA00022723"/>
    </source>
</evidence>
<feature type="binding site" evidence="15">
    <location>
        <position position="54"/>
    </location>
    <ligand>
        <name>Zn(2+)</name>
        <dbReference type="ChEBI" id="CHEBI:29105"/>
    </ligand>
</feature>
<evidence type="ECO:0000313" key="21">
    <source>
        <dbReference type="Proteomes" id="UP001144323"/>
    </source>
</evidence>
<keyword evidence="8 15" id="KW-0479">Metal-binding</keyword>
<evidence type="ECO:0000256" key="3">
    <source>
        <dbReference type="ARBA" id="ARBA00010951"/>
    </source>
</evidence>
<reference evidence="20" key="1">
    <citation type="journal article" date="2023" name="Int. J. Syst. Evol. Microbiol.">
        <title>Methylocystis iwaonis sp. nov., a type II methane-oxidizing bacterium from surface soil of a rice paddy field in Japan, and emended description of the genus Methylocystis (ex Whittenbury et al. 1970) Bowman et al. 1993.</title>
        <authorList>
            <person name="Kaise H."/>
            <person name="Sawadogo J.B."/>
            <person name="Alam M.S."/>
            <person name="Ueno C."/>
            <person name="Dianou D."/>
            <person name="Shinjo R."/>
            <person name="Asakawa S."/>
        </authorList>
    </citation>
    <scope>NUCLEOTIDE SEQUENCE</scope>
    <source>
        <strain evidence="20">LMG27198</strain>
    </source>
</reference>
<comment type="pathway">
    <text evidence="2 17">Carbohydrate metabolism; galactose metabolism.</text>
</comment>
<evidence type="ECO:0000256" key="17">
    <source>
        <dbReference type="RuleBase" id="RU000506"/>
    </source>
</evidence>
<evidence type="ECO:0000256" key="7">
    <source>
        <dbReference type="ARBA" id="ARBA00022695"/>
    </source>
</evidence>
<feature type="binding site" evidence="16">
    <location>
        <position position="186"/>
    </location>
    <ligand>
        <name>Fe cation</name>
        <dbReference type="ChEBI" id="CHEBI:24875"/>
    </ligand>
</feature>
<keyword evidence="21" id="KW-1185">Reference proteome</keyword>
<dbReference type="Pfam" id="PF01087">
    <property type="entry name" value="GalP_UDP_transf"/>
    <property type="match status" value="1"/>
</dbReference>
<evidence type="ECO:0000259" key="19">
    <source>
        <dbReference type="Pfam" id="PF02744"/>
    </source>
</evidence>
<evidence type="ECO:0000259" key="18">
    <source>
        <dbReference type="Pfam" id="PF01087"/>
    </source>
</evidence>
<sequence>MDADMLRLQHDSHRRLNILTGEWVLVSPHRTSRPWQGQTEAKAEAVAPAYDPGCYLCPGNMRANGERNPTYEDVFAFTNDFAALLPESPQEEIDNNGLLVARGEPGVCRVICFSPRHDLTLSRMSVADIEKVVDLWRAEFARLDADPLVGAVQIFENRGAMMGASNPHPHCQIWATHSEPDELAKESARQRGYYAGRGGCLLCDYLSLELEQDARIVCANDGFVALVPFWATWPFETMVLPRRHLVALDEFSAEDSRALANILKRVTACYDNLFSTPFPYSMGFHQRPSDGGAHPHWHFHGHFYPPLLRSASIRKFMVGFELLGSPQRDITPESAAERLREALPR</sequence>
<dbReference type="InterPro" id="IPR005849">
    <property type="entry name" value="GalP_Utransf_N"/>
</dbReference>
<dbReference type="CDD" id="cd00608">
    <property type="entry name" value="GalT"/>
    <property type="match status" value="1"/>
</dbReference>
<dbReference type="InterPro" id="IPR005850">
    <property type="entry name" value="GalP_Utransf_C"/>
</dbReference>
<dbReference type="InterPro" id="IPR001937">
    <property type="entry name" value="GalP_UDPtransf1"/>
</dbReference>
<evidence type="ECO:0000256" key="6">
    <source>
        <dbReference type="ARBA" id="ARBA00022679"/>
    </source>
</evidence>
<dbReference type="GO" id="GO:0008270">
    <property type="term" value="F:zinc ion binding"/>
    <property type="evidence" value="ECO:0007669"/>
    <property type="project" value="InterPro"/>
</dbReference>
<evidence type="ECO:0000256" key="11">
    <source>
        <dbReference type="ARBA" id="ARBA00023277"/>
    </source>
</evidence>
<evidence type="ECO:0000256" key="12">
    <source>
        <dbReference type="NCBIfam" id="TIGR00209"/>
    </source>
</evidence>
<feature type="binding site" description="in other chain" evidence="14">
    <location>
        <position position="63"/>
    </location>
    <ligand>
        <name>UDP-alpha-D-glucose</name>
        <dbReference type="ChEBI" id="CHEBI:58885"/>
        <note>ligand shared between dimeric partners</note>
    </ligand>
</feature>
<dbReference type="FunFam" id="3.30.428.10:FF:000002">
    <property type="entry name" value="Galactose-1-phosphate uridylyltransferase"/>
    <property type="match status" value="1"/>
</dbReference>
<evidence type="ECO:0000256" key="5">
    <source>
        <dbReference type="ARBA" id="ARBA00016340"/>
    </source>
</evidence>
<organism evidence="20 21">
    <name type="scientific">Methylocystis echinoides</name>
    <dbReference type="NCBI Taxonomy" id="29468"/>
    <lineage>
        <taxon>Bacteria</taxon>
        <taxon>Pseudomonadati</taxon>
        <taxon>Pseudomonadota</taxon>
        <taxon>Alphaproteobacteria</taxon>
        <taxon>Hyphomicrobiales</taxon>
        <taxon>Methylocystaceae</taxon>
        <taxon>Methylocystis</taxon>
    </lineage>
</organism>
<keyword evidence="10 17" id="KW-0299">Galactose metabolism</keyword>
<feature type="binding site" evidence="14">
    <location>
        <begin position="320"/>
        <end position="321"/>
    </location>
    <ligand>
        <name>UDP-alpha-D-glucose</name>
        <dbReference type="ChEBI" id="CHEBI:58885"/>
        <note>ligand shared between dimeric partners</note>
    </ligand>
</feature>
<comment type="caution">
    <text evidence="20">The sequence shown here is derived from an EMBL/GenBank/DDBJ whole genome shotgun (WGS) entry which is preliminary data.</text>
</comment>
<comment type="cofactor">
    <cofactor evidence="16">
        <name>Fe cation</name>
        <dbReference type="ChEBI" id="CHEBI:24875"/>
    </cofactor>
    <text evidence="16">Binds 1 Fe cation per subunit.</text>
</comment>
<dbReference type="Gene3D" id="3.30.428.10">
    <property type="entry name" value="HIT-like"/>
    <property type="match status" value="2"/>
</dbReference>
<evidence type="ECO:0000256" key="4">
    <source>
        <dbReference type="ARBA" id="ARBA00012384"/>
    </source>
</evidence>
<feature type="binding site" description="in other chain" evidence="14">
    <location>
        <begin position="79"/>
        <end position="80"/>
    </location>
    <ligand>
        <name>UDP-alpha-D-glucose</name>
        <dbReference type="ChEBI" id="CHEBI:58885"/>
        <note>ligand shared between dimeric partners</note>
    </ligand>
</feature>
<feature type="domain" description="Galactose-1-phosphate uridyl transferase C-terminal" evidence="19">
    <location>
        <begin position="188"/>
        <end position="341"/>
    </location>
</feature>
<evidence type="ECO:0000256" key="10">
    <source>
        <dbReference type="ARBA" id="ARBA00023144"/>
    </source>
</evidence>
<proteinExistence type="inferred from homology"/>
<dbReference type="InterPro" id="IPR036265">
    <property type="entry name" value="HIT-like_sf"/>
</dbReference>
<dbReference type="FunFam" id="3.30.428.10:FF:000001">
    <property type="entry name" value="Galactose-1-phosphate uridylyltransferase"/>
    <property type="match status" value="1"/>
</dbReference>
<evidence type="ECO:0000313" key="20">
    <source>
        <dbReference type="EMBL" id="GLI92032.1"/>
    </source>
</evidence>
<evidence type="ECO:0000256" key="16">
    <source>
        <dbReference type="PIRSR" id="PIRSR000808-4"/>
    </source>
</evidence>
<feature type="binding site" evidence="15">
    <location>
        <position position="117"/>
    </location>
    <ligand>
        <name>Zn(2+)</name>
        <dbReference type="ChEBI" id="CHEBI:29105"/>
    </ligand>
</feature>
<feature type="domain" description="Galactose-1-phosphate uridyl transferase N-terminal" evidence="18">
    <location>
        <begin position="10"/>
        <end position="180"/>
    </location>
</feature>
<keyword evidence="11 17" id="KW-0119">Carbohydrate metabolism</keyword>
<feature type="binding site" description="in other chain" evidence="14">
    <location>
        <position position="157"/>
    </location>
    <ligand>
        <name>UDP-alpha-D-glucose</name>
        <dbReference type="ChEBI" id="CHEBI:58885"/>
        <note>ligand shared between dimeric partners</note>
    </ligand>
</feature>
<dbReference type="PIRSF" id="PIRSF000808">
    <property type="entry name" value="GalT"/>
    <property type="match status" value="1"/>
</dbReference>
<dbReference type="NCBIfam" id="TIGR00209">
    <property type="entry name" value="galT_1"/>
    <property type="match status" value="1"/>
</dbReference>
<dbReference type="PANTHER" id="PTHR11943">
    <property type="entry name" value="GALACTOSE-1-PHOSPHATE URIDYLYLTRANSFERASE"/>
    <property type="match status" value="1"/>
</dbReference>
<dbReference type="PANTHER" id="PTHR11943:SF1">
    <property type="entry name" value="GALACTOSE-1-PHOSPHATE URIDYLYLTRANSFERASE"/>
    <property type="match status" value="1"/>
</dbReference>
<keyword evidence="7 17" id="KW-0548">Nucleotidyltransferase</keyword>
<keyword evidence="6 17" id="KW-0808">Transferase</keyword>
<accession>A0A9W6LR34</accession>
<protein>
    <recommendedName>
        <fullName evidence="5 12">Galactose-1-phosphate uridylyltransferase</fullName>
        <ecNumber evidence="4 12">2.7.7.12</ecNumber>
    </recommendedName>
</protein>
<evidence type="ECO:0000256" key="13">
    <source>
        <dbReference type="PIRSR" id="PIRSR000808-1"/>
    </source>
</evidence>
<feature type="binding site" evidence="14">
    <location>
        <begin position="315"/>
        <end position="316"/>
    </location>
    <ligand>
        <name>UDP-alpha-D-glucose</name>
        <dbReference type="ChEBI" id="CHEBI:58885"/>
        <note>ligand shared between dimeric partners</note>
    </ligand>
</feature>
<feature type="binding site" description="in other chain" evidence="14">
    <location>
        <position position="172"/>
    </location>
    <ligand>
        <name>UDP-alpha-D-glucose</name>
        <dbReference type="ChEBI" id="CHEBI:58885"/>
        <note>ligand shared between dimeric partners</note>
    </ligand>
</feature>
<evidence type="ECO:0000256" key="15">
    <source>
        <dbReference type="PIRSR" id="PIRSR000808-3"/>
    </source>
</evidence>
<dbReference type="AlphaFoldDB" id="A0A9W6LR34"/>
<dbReference type="SUPFAM" id="SSF54197">
    <property type="entry name" value="HIT-like"/>
    <property type="match status" value="2"/>
</dbReference>
<feature type="binding site" evidence="16">
    <location>
        <position position="300"/>
    </location>
    <ligand>
        <name>Fe cation</name>
        <dbReference type="ChEBI" id="CHEBI:24875"/>
    </ligand>
</feature>
<evidence type="ECO:0000256" key="9">
    <source>
        <dbReference type="ARBA" id="ARBA00022833"/>
    </source>
</evidence>
<dbReference type="GO" id="GO:0005737">
    <property type="term" value="C:cytoplasm"/>
    <property type="evidence" value="ECO:0007669"/>
    <property type="project" value="TreeGrafter"/>
</dbReference>
<name>A0A9W6LR34_9HYPH</name>
<feature type="binding site" description="in other chain" evidence="14">
    <location>
        <position position="327"/>
    </location>
    <ligand>
        <name>UDP-alpha-D-glucose</name>
        <dbReference type="ChEBI" id="CHEBI:58885"/>
        <note>ligand shared between dimeric partners</note>
    </ligand>
</feature>
<gene>
    <name evidence="20" type="ORF">LMG27198_10240</name>
</gene>
<dbReference type="PROSITE" id="PS00117">
    <property type="entry name" value="GAL_P_UDP_TRANSF_I"/>
    <property type="match status" value="1"/>
</dbReference>